<feature type="compositionally biased region" description="Low complexity" evidence="1">
    <location>
        <begin position="51"/>
        <end position="64"/>
    </location>
</feature>
<evidence type="ECO:0000256" key="2">
    <source>
        <dbReference type="SAM" id="SignalP"/>
    </source>
</evidence>
<evidence type="ECO:0000313" key="4">
    <source>
        <dbReference type="Proteomes" id="UP000199586"/>
    </source>
</evidence>
<gene>
    <name evidence="3" type="ORF">SAMN04488241_110100</name>
</gene>
<evidence type="ECO:0008006" key="5">
    <source>
        <dbReference type="Google" id="ProtNLM"/>
    </source>
</evidence>
<organism evidence="3 4">
    <name type="scientific">Sphingomonas rubra</name>
    <dbReference type="NCBI Taxonomy" id="634430"/>
    <lineage>
        <taxon>Bacteria</taxon>
        <taxon>Pseudomonadati</taxon>
        <taxon>Pseudomonadota</taxon>
        <taxon>Alphaproteobacteria</taxon>
        <taxon>Sphingomonadales</taxon>
        <taxon>Sphingomonadaceae</taxon>
        <taxon>Sphingomonas</taxon>
    </lineage>
</organism>
<dbReference type="AlphaFoldDB" id="A0A1I5U468"/>
<proteinExistence type="predicted"/>
<feature type="region of interest" description="Disordered" evidence="1">
    <location>
        <begin position="149"/>
        <end position="169"/>
    </location>
</feature>
<sequence length="169" mass="17801">MCIATLALLLAACGSSEEAGNNSSSGEGQVVEQTPANLQDDPNNSVVPLTSPAAEPTASPSPIASLPAAFRGRWGMVPNDCVPDRDDAKGLMTVSADTLGFYESRGRVTQAELLGPAAVRLDLAFTGEGQEWTRRTTLTLLDDGRTLIAETPADPEPPMRSLRYSRCPA</sequence>
<keyword evidence="2" id="KW-0732">Signal</keyword>
<feature type="region of interest" description="Disordered" evidence="1">
    <location>
        <begin position="35"/>
        <end position="64"/>
    </location>
</feature>
<dbReference type="RefSeq" id="WP_093334070.1">
    <property type="nucleotide sequence ID" value="NZ_FOXP01000010.1"/>
</dbReference>
<dbReference type="Proteomes" id="UP000199586">
    <property type="component" value="Unassembled WGS sequence"/>
</dbReference>
<dbReference type="STRING" id="634430.SAMN04488241_110100"/>
<reference evidence="3 4" key="1">
    <citation type="submission" date="2016-10" db="EMBL/GenBank/DDBJ databases">
        <authorList>
            <person name="de Groot N.N."/>
        </authorList>
    </citation>
    <scope>NUCLEOTIDE SEQUENCE [LARGE SCALE GENOMIC DNA]</scope>
    <source>
        <strain evidence="3 4">CGMCC 1.9113</strain>
    </source>
</reference>
<feature type="compositionally biased region" description="Polar residues" evidence="1">
    <location>
        <begin position="35"/>
        <end position="48"/>
    </location>
</feature>
<evidence type="ECO:0000313" key="3">
    <source>
        <dbReference type="EMBL" id="SFP90084.1"/>
    </source>
</evidence>
<name>A0A1I5U468_9SPHN</name>
<feature type="chain" id="PRO_5011538887" description="NlpE N-terminal domain-containing protein" evidence="2">
    <location>
        <begin position="20"/>
        <end position="169"/>
    </location>
</feature>
<dbReference type="EMBL" id="FOXP01000010">
    <property type="protein sequence ID" value="SFP90084.1"/>
    <property type="molecule type" value="Genomic_DNA"/>
</dbReference>
<keyword evidence="4" id="KW-1185">Reference proteome</keyword>
<accession>A0A1I5U468</accession>
<feature type="signal peptide" evidence="2">
    <location>
        <begin position="1"/>
        <end position="19"/>
    </location>
</feature>
<dbReference type="OrthoDB" id="6057763at2"/>
<evidence type="ECO:0000256" key="1">
    <source>
        <dbReference type="SAM" id="MobiDB-lite"/>
    </source>
</evidence>
<protein>
    <recommendedName>
        <fullName evidence="5">NlpE N-terminal domain-containing protein</fullName>
    </recommendedName>
</protein>